<evidence type="ECO:0000256" key="5">
    <source>
        <dbReference type="ARBA" id="ARBA00022679"/>
    </source>
</evidence>
<dbReference type="AlphaFoldDB" id="A0A286TCW0"/>
<organism evidence="11 12">
    <name type="scientific">Bifidobacterium bifidum LMG 13195</name>
    <dbReference type="NCBI Taxonomy" id="1207542"/>
    <lineage>
        <taxon>Bacteria</taxon>
        <taxon>Bacillati</taxon>
        <taxon>Actinomycetota</taxon>
        <taxon>Actinomycetes</taxon>
        <taxon>Bifidobacteriales</taxon>
        <taxon>Bifidobacteriaceae</taxon>
        <taxon>Bifidobacterium</taxon>
    </lineage>
</organism>
<dbReference type="GO" id="GO:0016740">
    <property type="term" value="F:transferase activity"/>
    <property type="evidence" value="ECO:0007669"/>
    <property type="project" value="UniProtKB-KW"/>
</dbReference>
<dbReference type="PANTHER" id="PTHR30040:SF2">
    <property type="entry name" value="FAD:PROTEIN FMN TRANSFERASE"/>
    <property type="match status" value="1"/>
</dbReference>
<dbReference type="Proteomes" id="UP000262177">
    <property type="component" value="Chromosome"/>
</dbReference>
<evidence type="ECO:0000256" key="7">
    <source>
        <dbReference type="ARBA" id="ARBA00022827"/>
    </source>
</evidence>
<name>A0A286TCW0_BIFBI</name>
<evidence type="ECO:0000313" key="12">
    <source>
        <dbReference type="Proteomes" id="UP000262177"/>
    </source>
</evidence>
<keyword evidence="8" id="KW-0460">Magnesium</keyword>
<comment type="cofactor">
    <cofactor evidence="1">
        <name>Mg(2+)</name>
        <dbReference type="ChEBI" id="CHEBI:18420"/>
    </cofactor>
</comment>
<dbReference type="InterPro" id="IPR024932">
    <property type="entry name" value="ApbE"/>
</dbReference>
<comment type="catalytic activity">
    <reaction evidence="10">
        <text>L-threonyl-[protein] + FAD = FMN-L-threonyl-[protein] + AMP + H(+)</text>
        <dbReference type="Rhea" id="RHEA:36847"/>
        <dbReference type="Rhea" id="RHEA-COMP:11060"/>
        <dbReference type="Rhea" id="RHEA-COMP:11061"/>
        <dbReference type="ChEBI" id="CHEBI:15378"/>
        <dbReference type="ChEBI" id="CHEBI:30013"/>
        <dbReference type="ChEBI" id="CHEBI:57692"/>
        <dbReference type="ChEBI" id="CHEBI:74257"/>
        <dbReference type="ChEBI" id="CHEBI:456215"/>
        <dbReference type="EC" id="2.7.1.180"/>
    </reaction>
</comment>
<evidence type="ECO:0000313" key="11">
    <source>
        <dbReference type="EMBL" id="BBA47830.1"/>
    </source>
</evidence>
<dbReference type="Gene3D" id="3.10.520.10">
    <property type="entry name" value="ApbE-like domains"/>
    <property type="match status" value="1"/>
</dbReference>
<gene>
    <name evidence="11" type="ORF">BBJK_01193</name>
</gene>
<keyword evidence="5" id="KW-0808">Transferase</keyword>
<dbReference type="SUPFAM" id="SSF143631">
    <property type="entry name" value="ApbE-like"/>
    <property type="match status" value="1"/>
</dbReference>
<sequence>MSGLHGWMPYMTAFERAMGTGMIIQSATALDDGFRSKLDAFIDGYESVLSRFRADSLVTAMGESSHGGSFDFPDWASGLFDLADAFCTATDGALDPCVGEDLIRLGYDARYSMTMEPDAEHHLGAVHGRPTWRNDVERHGTTLVTQRAVHLDFGAFGKGYCADLIGAILDGHAGDETVRQSATGPGSHAPYIIDAGGDLLIRTGEPAQPAPLAEGSGHDTGDTVTIALEDPANPGTEAIGIASIVDGAFCASAPSRRHWGEEAGRQLHHLLNAVDGRPVRDVAASWVYVPSAAGRPYPTALADGLATACFVTAPDELARAFDFECAAVHADRTAIMSRHFPGNFFTV</sequence>
<evidence type="ECO:0000256" key="10">
    <source>
        <dbReference type="ARBA" id="ARBA00048540"/>
    </source>
</evidence>
<keyword evidence="6" id="KW-0479">Metal-binding</keyword>
<evidence type="ECO:0000256" key="9">
    <source>
        <dbReference type="ARBA" id="ARBA00031306"/>
    </source>
</evidence>
<accession>A0A286TCW0</accession>
<dbReference type="PANTHER" id="PTHR30040">
    <property type="entry name" value="THIAMINE BIOSYNTHESIS LIPOPROTEIN APBE"/>
    <property type="match status" value="1"/>
</dbReference>
<dbReference type="EC" id="2.7.1.180" evidence="2"/>
<dbReference type="Pfam" id="PF02424">
    <property type="entry name" value="ApbE"/>
    <property type="match status" value="1"/>
</dbReference>
<dbReference type="GO" id="GO:0046872">
    <property type="term" value="F:metal ion binding"/>
    <property type="evidence" value="ECO:0007669"/>
    <property type="project" value="UniProtKB-KW"/>
</dbReference>
<keyword evidence="4" id="KW-0285">Flavoprotein</keyword>
<evidence type="ECO:0000256" key="8">
    <source>
        <dbReference type="ARBA" id="ARBA00022842"/>
    </source>
</evidence>
<evidence type="ECO:0000256" key="2">
    <source>
        <dbReference type="ARBA" id="ARBA00011955"/>
    </source>
</evidence>
<reference evidence="11 12" key="1">
    <citation type="journal article" date="2017" name="Biosci. Biotechnol. Biochem.">
        <title>Identification and characterization of a sulfoglycosidase from Bifidobacterium bifidum implicated in mucin glycan utilization.</title>
        <authorList>
            <person name="Katoh T."/>
            <person name="Maeshibu T."/>
            <person name="Kikkawa K."/>
            <person name="Gotoh A."/>
            <person name="Tomabechi Y."/>
            <person name="Nakamura M."/>
            <person name="Liao W.-H."/>
            <person name="Yamaguchi M."/>
            <person name="Ashida H."/>
            <person name="Yamamoto K."/>
            <person name="Katayama T."/>
        </authorList>
    </citation>
    <scope>NUCLEOTIDE SEQUENCE [LARGE SCALE GENOMIC DNA]</scope>
    <source>
        <strain evidence="11 12">JCM 7004</strain>
    </source>
</reference>
<evidence type="ECO:0000256" key="3">
    <source>
        <dbReference type="ARBA" id="ARBA00016337"/>
    </source>
</evidence>
<evidence type="ECO:0000256" key="4">
    <source>
        <dbReference type="ARBA" id="ARBA00022630"/>
    </source>
</evidence>
<dbReference type="InterPro" id="IPR003374">
    <property type="entry name" value="ApbE-like_sf"/>
</dbReference>
<dbReference type="EMBL" id="AP018131">
    <property type="protein sequence ID" value="BBA47830.1"/>
    <property type="molecule type" value="Genomic_DNA"/>
</dbReference>
<evidence type="ECO:0000256" key="6">
    <source>
        <dbReference type="ARBA" id="ARBA00022723"/>
    </source>
</evidence>
<keyword evidence="7" id="KW-0274">FAD</keyword>
<proteinExistence type="predicted"/>
<protein>
    <recommendedName>
        <fullName evidence="3">FAD:protein FMN transferase</fullName>
        <ecNumber evidence="2">2.7.1.180</ecNumber>
    </recommendedName>
    <alternativeName>
        <fullName evidence="9">Flavin transferase</fullName>
    </alternativeName>
</protein>
<evidence type="ECO:0000256" key="1">
    <source>
        <dbReference type="ARBA" id="ARBA00001946"/>
    </source>
</evidence>